<dbReference type="NCBIfam" id="TIGR03824">
    <property type="entry name" value="FlgM_jcvi"/>
    <property type="match status" value="1"/>
</dbReference>
<sequence length="100" mass="11408">MDIKRVSAYVGQSNQQVEGSTLRTPEKDAATNTSNAEQLQVQDRVELSKEALEMAKTKKVMMEREEIRTERVDQLRQMLQNGSYTVQADKVAAKMLDEIF</sequence>
<dbReference type="InterPro" id="IPR035890">
    <property type="entry name" value="Anti-sigma-28_factor_FlgM_sf"/>
</dbReference>
<dbReference type="RefSeq" id="WP_084056259.1">
    <property type="nucleotide sequence ID" value="NZ_FWXF01000002.1"/>
</dbReference>
<dbReference type="Pfam" id="PF04316">
    <property type="entry name" value="FlgM"/>
    <property type="match status" value="1"/>
</dbReference>
<evidence type="ECO:0000256" key="2">
    <source>
        <dbReference type="ARBA" id="ARBA00017823"/>
    </source>
</evidence>
<dbReference type="EMBL" id="FWXF01000002">
    <property type="protein sequence ID" value="SMC19418.1"/>
    <property type="molecule type" value="Genomic_DNA"/>
</dbReference>
<feature type="compositionally biased region" description="Polar residues" evidence="9">
    <location>
        <begin position="14"/>
        <end position="23"/>
    </location>
</feature>
<dbReference type="OrthoDB" id="9797114at2"/>
<keyword evidence="3" id="KW-0678">Repressor</keyword>
<feature type="domain" description="Anti-sigma-28 factor FlgM C-terminal" evidence="10">
    <location>
        <begin position="43"/>
        <end position="97"/>
    </location>
</feature>
<evidence type="ECO:0000313" key="11">
    <source>
        <dbReference type="EMBL" id="SMC19418.1"/>
    </source>
</evidence>
<dbReference type="SUPFAM" id="SSF101498">
    <property type="entry name" value="Anti-sigma factor FlgM"/>
    <property type="match status" value="1"/>
</dbReference>
<feature type="region of interest" description="Disordered" evidence="9">
    <location>
        <begin position="14"/>
        <end position="37"/>
    </location>
</feature>
<keyword evidence="6" id="KW-0804">Transcription</keyword>
<evidence type="ECO:0000256" key="6">
    <source>
        <dbReference type="ARBA" id="ARBA00023163"/>
    </source>
</evidence>
<comment type="similarity">
    <text evidence="1">Belongs to the FlgM family.</text>
</comment>
<evidence type="ECO:0000313" key="12">
    <source>
        <dbReference type="Proteomes" id="UP000192783"/>
    </source>
</evidence>
<accession>A0A1W1X6R6</accession>
<evidence type="ECO:0000256" key="5">
    <source>
        <dbReference type="ARBA" id="ARBA00023015"/>
    </source>
</evidence>
<proteinExistence type="inferred from homology"/>
<keyword evidence="4" id="KW-1005">Bacterial flagellum biogenesis</keyword>
<evidence type="ECO:0000256" key="9">
    <source>
        <dbReference type="SAM" id="MobiDB-lite"/>
    </source>
</evidence>
<evidence type="ECO:0000256" key="7">
    <source>
        <dbReference type="ARBA" id="ARBA00024739"/>
    </source>
</evidence>
<organism evidence="11 12">
    <name type="scientific">Desulfacinum hydrothermale DSM 13146</name>
    <dbReference type="NCBI Taxonomy" id="1121390"/>
    <lineage>
        <taxon>Bacteria</taxon>
        <taxon>Pseudomonadati</taxon>
        <taxon>Thermodesulfobacteriota</taxon>
        <taxon>Syntrophobacteria</taxon>
        <taxon>Syntrophobacterales</taxon>
        <taxon>Syntrophobacteraceae</taxon>
        <taxon>Desulfacinum</taxon>
    </lineage>
</organism>
<dbReference type="GO" id="GO:0045892">
    <property type="term" value="P:negative regulation of DNA-templated transcription"/>
    <property type="evidence" value="ECO:0007669"/>
    <property type="project" value="InterPro"/>
</dbReference>
<dbReference type="AlphaFoldDB" id="A0A1W1X6R6"/>
<dbReference type="GO" id="GO:0044781">
    <property type="term" value="P:bacterial-type flagellum organization"/>
    <property type="evidence" value="ECO:0007669"/>
    <property type="project" value="UniProtKB-KW"/>
</dbReference>
<gene>
    <name evidence="11" type="ORF">SAMN02746041_00668</name>
</gene>
<evidence type="ECO:0000256" key="3">
    <source>
        <dbReference type="ARBA" id="ARBA00022491"/>
    </source>
</evidence>
<dbReference type="InterPro" id="IPR031316">
    <property type="entry name" value="FlgM_C"/>
</dbReference>
<evidence type="ECO:0000259" key="10">
    <source>
        <dbReference type="Pfam" id="PF04316"/>
    </source>
</evidence>
<evidence type="ECO:0000256" key="1">
    <source>
        <dbReference type="ARBA" id="ARBA00005322"/>
    </source>
</evidence>
<reference evidence="11 12" key="1">
    <citation type="submission" date="2017-04" db="EMBL/GenBank/DDBJ databases">
        <authorList>
            <person name="Afonso C.L."/>
            <person name="Miller P.J."/>
            <person name="Scott M.A."/>
            <person name="Spackman E."/>
            <person name="Goraichik I."/>
            <person name="Dimitrov K.M."/>
            <person name="Suarez D.L."/>
            <person name="Swayne D.E."/>
        </authorList>
    </citation>
    <scope>NUCLEOTIDE SEQUENCE [LARGE SCALE GENOMIC DNA]</scope>
    <source>
        <strain evidence="11 12">DSM 13146</strain>
    </source>
</reference>
<keyword evidence="12" id="KW-1185">Reference proteome</keyword>
<name>A0A1W1X6R6_9BACT</name>
<keyword evidence="5" id="KW-0805">Transcription regulation</keyword>
<protein>
    <recommendedName>
        <fullName evidence="2">Negative regulator of flagellin synthesis</fullName>
    </recommendedName>
    <alternativeName>
        <fullName evidence="8">Anti-sigma-28 factor</fullName>
    </alternativeName>
</protein>
<dbReference type="InterPro" id="IPR007412">
    <property type="entry name" value="FlgM"/>
</dbReference>
<comment type="function">
    <text evidence="7">Responsible for the coupling of flagellin expression to flagellar assembly by preventing expression of the flagellin genes when a component of the middle class of proteins is defective. It negatively regulates flagellar genes by inhibiting the activity of FliA by directly binding to FliA.</text>
</comment>
<evidence type="ECO:0000256" key="8">
    <source>
        <dbReference type="ARBA" id="ARBA00030117"/>
    </source>
</evidence>
<evidence type="ECO:0000256" key="4">
    <source>
        <dbReference type="ARBA" id="ARBA00022795"/>
    </source>
</evidence>
<dbReference type="Proteomes" id="UP000192783">
    <property type="component" value="Unassembled WGS sequence"/>
</dbReference>